<gene>
    <name evidence="1" type="ORF">GMARGA_LOCUS25186</name>
</gene>
<reference evidence="1 2" key="1">
    <citation type="submission" date="2021-06" db="EMBL/GenBank/DDBJ databases">
        <authorList>
            <person name="Kallberg Y."/>
            <person name="Tangrot J."/>
            <person name="Rosling A."/>
        </authorList>
    </citation>
    <scope>NUCLEOTIDE SEQUENCE [LARGE SCALE GENOMIC DNA]</scope>
    <source>
        <strain evidence="1 2">120-4 pot B 10/14</strain>
    </source>
</reference>
<comment type="caution">
    <text evidence="1">The sequence shown here is derived from an EMBL/GenBank/DDBJ whole genome shotgun (WGS) entry which is preliminary data.</text>
</comment>
<dbReference type="Proteomes" id="UP000789901">
    <property type="component" value="Unassembled WGS sequence"/>
</dbReference>
<accession>A0ABN7W149</accession>
<feature type="non-terminal residue" evidence="1">
    <location>
        <position position="1"/>
    </location>
</feature>
<evidence type="ECO:0000313" key="1">
    <source>
        <dbReference type="EMBL" id="CAG8810822.1"/>
    </source>
</evidence>
<protein>
    <submittedName>
        <fullName evidence="1">25953_t:CDS:1</fullName>
    </submittedName>
</protein>
<name>A0ABN7W149_GIGMA</name>
<keyword evidence="2" id="KW-1185">Reference proteome</keyword>
<dbReference type="EMBL" id="CAJVQB010027603">
    <property type="protein sequence ID" value="CAG8810822.1"/>
    <property type="molecule type" value="Genomic_DNA"/>
</dbReference>
<evidence type="ECO:0000313" key="2">
    <source>
        <dbReference type="Proteomes" id="UP000789901"/>
    </source>
</evidence>
<organism evidence="1 2">
    <name type="scientific">Gigaspora margarita</name>
    <dbReference type="NCBI Taxonomy" id="4874"/>
    <lineage>
        <taxon>Eukaryota</taxon>
        <taxon>Fungi</taxon>
        <taxon>Fungi incertae sedis</taxon>
        <taxon>Mucoromycota</taxon>
        <taxon>Glomeromycotina</taxon>
        <taxon>Glomeromycetes</taxon>
        <taxon>Diversisporales</taxon>
        <taxon>Gigasporaceae</taxon>
        <taxon>Gigaspora</taxon>
    </lineage>
</organism>
<proteinExistence type="predicted"/>
<sequence length="77" mass="9340">VFEHKWVQWIEKYNKLRVIKYLQTLYLSKYAWTTSRVESYNAQVKRLVLNSNISLMELTEALKTTTNEESNKTKYIY</sequence>